<dbReference type="PROSITE" id="PS51900">
    <property type="entry name" value="CB"/>
    <property type="match status" value="1"/>
</dbReference>
<feature type="domain" description="Core-binding (CB)" evidence="5">
    <location>
        <begin position="24"/>
        <end position="106"/>
    </location>
</feature>
<evidence type="ECO:0000256" key="3">
    <source>
        <dbReference type="ARBA" id="ARBA00023172"/>
    </source>
</evidence>
<dbReference type="GO" id="GO:0006310">
    <property type="term" value="P:DNA recombination"/>
    <property type="evidence" value="ECO:0007669"/>
    <property type="project" value="UniProtKB-KW"/>
</dbReference>
<dbReference type="Gene3D" id="1.10.443.10">
    <property type="entry name" value="Intergrase catalytic core"/>
    <property type="match status" value="1"/>
</dbReference>
<dbReference type="GO" id="GO:0015074">
    <property type="term" value="P:DNA integration"/>
    <property type="evidence" value="ECO:0007669"/>
    <property type="project" value="UniProtKB-KW"/>
</dbReference>
<name>A0AAI9KUV7_AERCA</name>
<reference evidence="7" key="1">
    <citation type="submission" date="2021-07" db="EMBL/GenBank/DDBJ databases">
        <title>Draft genome sequence of carbapenem-resistant Aeromonas spp. in Japan.</title>
        <authorList>
            <person name="Maehana S."/>
            <person name="Suzuki M."/>
            <person name="Kitasato H."/>
        </authorList>
    </citation>
    <scope>NUCLEOTIDE SEQUENCE</scope>
    <source>
        <strain evidence="6">KAM343</strain>
        <strain evidence="7">KAM348</strain>
    </source>
</reference>
<dbReference type="InterPro" id="IPR010998">
    <property type="entry name" value="Integrase_recombinase_N"/>
</dbReference>
<protein>
    <recommendedName>
        <fullName evidence="5">Core-binding (CB) domain-containing protein</fullName>
    </recommendedName>
</protein>
<keyword evidence="2 4" id="KW-0238">DNA-binding</keyword>
<evidence type="ECO:0000256" key="4">
    <source>
        <dbReference type="PROSITE-ProRule" id="PRU01248"/>
    </source>
</evidence>
<organism evidence="7 8">
    <name type="scientific">Aeromonas caviae</name>
    <name type="common">Aeromonas punctata</name>
    <dbReference type="NCBI Taxonomy" id="648"/>
    <lineage>
        <taxon>Bacteria</taxon>
        <taxon>Pseudomonadati</taxon>
        <taxon>Pseudomonadota</taxon>
        <taxon>Gammaproteobacteria</taxon>
        <taxon>Aeromonadales</taxon>
        <taxon>Aeromonadaceae</taxon>
        <taxon>Aeromonas</taxon>
    </lineage>
</organism>
<dbReference type="Proteomes" id="UP000887009">
    <property type="component" value="Unassembled WGS sequence"/>
</dbReference>
<dbReference type="InterPro" id="IPR011010">
    <property type="entry name" value="DNA_brk_join_enz"/>
</dbReference>
<keyword evidence="3" id="KW-0233">DNA recombination</keyword>
<sequence length="323" mass="34941">MARCDRAHPNARNFGLGSRDMGYAGLNALREGMQSHSSIATMADRWSQFAAWAREAAGIRDMRQIVTDTLRGYADHLLTRLEQGEISPATAQNALSAVNRVLEIARGDRLVRLDPVHEAGLPIRSGIATTDRAVSLSQHDHAVATVSERVAAILSLQRAFGLRFEEAAKLDAVRALAQAQHGMVRIEVGTKGGLARDVPITNPLEQKFLLANAANIQENARSLIPAHQTYREFRAEAYAELRSAGIRSHGERHAYAQERYAALVGAPAPVAAGVAHGAAHHRFLAVRLGLTVAAARALDQQARERVAAELGHGRLDVTNTYLG</sequence>
<dbReference type="GO" id="GO:0003677">
    <property type="term" value="F:DNA binding"/>
    <property type="evidence" value="ECO:0007669"/>
    <property type="project" value="UniProtKB-UniRule"/>
</dbReference>
<dbReference type="EMBL" id="BPNI01000137">
    <property type="protein sequence ID" value="GJA43199.1"/>
    <property type="molecule type" value="Genomic_DNA"/>
</dbReference>
<dbReference type="Pfam" id="PF12835">
    <property type="entry name" value="Integrase_1"/>
    <property type="match status" value="1"/>
</dbReference>
<dbReference type="Gene3D" id="1.10.150.130">
    <property type="match status" value="1"/>
</dbReference>
<dbReference type="Proteomes" id="UP000886939">
    <property type="component" value="Unassembled WGS sequence"/>
</dbReference>
<evidence type="ECO:0000259" key="5">
    <source>
        <dbReference type="PROSITE" id="PS51900"/>
    </source>
</evidence>
<evidence type="ECO:0000313" key="7">
    <source>
        <dbReference type="EMBL" id="GJA56421.1"/>
    </source>
</evidence>
<evidence type="ECO:0000256" key="1">
    <source>
        <dbReference type="ARBA" id="ARBA00022908"/>
    </source>
</evidence>
<dbReference type="InterPro" id="IPR013762">
    <property type="entry name" value="Integrase-like_cat_sf"/>
</dbReference>
<accession>A0AAI9KUV7</accession>
<evidence type="ECO:0000313" key="6">
    <source>
        <dbReference type="EMBL" id="GJA43199.1"/>
    </source>
</evidence>
<proteinExistence type="predicted"/>
<dbReference type="InterPro" id="IPR044068">
    <property type="entry name" value="CB"/>
</dbReference>
<keyword evidence="1" id="KW-0229">DNA integration</keyword>
<dbReference type="RefSeq" id="WP_202211497.1">
    <property type="nucleotide sequence ID" value="NZ_AP024136.1"/>
</dbReference>
<evidence type="ECO:0000313" key="8">
    <source>
        <dbReference type="Proteomes" id="UP000887009"/>
    </source>
</evidence>
<evidence type="ECO:0000256" key="2">
    <source>
        <dbReference type="ARBA" id="ARBA00023125"/>
    </source>
</evidence>
<dbReference type="InterPro" id="IPR024456">
    <property type="entry name" value="Integrase_catalytic_putative"/>
</dbReference>
<comment type="caution">
    <text evidence="7">The sequence shown here is derived from an EMBL/GenBank/DDBJ whole genome shotgun (WGS) entry which is preliminary data.</text>
</comment>
<dbReference type="AlphaFoldDB" id="A0AAI9KUV7"/>
<dbReference type="EMBL" id="BPNL01000068">
    <property type="protein sequence ID" value="GJA56421.1"/>
    <property type="molecule type" value="Genomic_DNA"/>
</dbReference>
<dbReference type="SUPFAM" id="SSF56349">
    <property type="entry name" value="DNA breaking-rejoining enzymes"/>
    <property type="match status" value="1"/>
</dbReference>
<gene>
    <name evidence="6" type="ORF">KAM343_39950</name>
    <name evidence="7" type="ORF">KAM348_38440</name>
</gene>